<comment type="caution">
    <text evidence="1">The sequence shown here is derived from an EMBL/GenBank/DDBJ whole genome shotgun (WGS) entry which is preliminary data.</text>
</comment>
<dbReference type="EMBL" id="BGZK01001814">
    <property type="protein sequence ID" value="GBP86761.1"/>
    <property type="molecule type" value="Genomic_DNA"/>
</dbReference>
<accession>A0A4C1ZDC5</accession>
<reference evidence="1 2" key="1">
    <citation type="journal article" date="2019" name="Commun. Biol.">
        <title>The bagworm genome reveals a unique fibroin gene that provides high tensile strength.</title>
        <authorList>
            <person name="Kono N."/>
            <person name="Nakamura H."/>
            <person name="Ohtoshi R."/>
            <person name="Tomita M."/>
            <person name="Numata K."/>
            <person name="Arakawa K."/>
        </authorList>
    </citation>
    <scope>NUCLEOTIDE SEQUENCE [LARGE SCALE GENOMIC DNA]</scope>
</reference>
<evidence type="ECO:0000313" key="2">
    <source>
        <dbReference type="Proteomes" id="UP000299102"/>
    </source>
</evidence>
<dbReference type="AlphaFoldDB" id="A0A4C1ZDC5"/>
<protein>
    <submittedName>
        <fullName evidence="1">Uncharacterized protein</fullName>
    </submittedName>
</protein>
<evidence type="ECO:0000313" key="1">
    <source>
        <dbReference type="EMBL" id="GBP86761.1"/>
    </source>
</evidence>
<gene>
    <name evidence="1" type="ORF">EVAR_62226_1</name>
</gene>
<sequence>MRCDCIFEAKCTHPDSRKPCARHLVQHVRSWVWTFERIRDKDHWLPPDPDRAGLKILSSNLHDCVLCVRGRGPRRAGARSPFCFEHVSSFSSMKLALLPRNRAGRELV</sequence>
<name>A0A4C1ZDC5_EUMVA</name>
<proteinExistence type="predicted"/>
<dbReference type="Proteomes" id="UP000299102">
    <property type="component" value="Unassembled WGS sequence"/>
</dbReference>
<keyword evidence="2" id="KW-1185">Reference proteome</keyword>
<organism evidence="1 2">
    <name type="scientific">Eumeta variegata</name>
    <name type="common">Bagworm moth</name>
    <name type="synonym">Eumeta japonica</name>
    <dbReference type="NCBI Taxonomy" id="151549"/>
    <lineage>
        <taxon>Eukaryota</taxon>
        <taxon>Metazoa</taxon>
        <taxon>Ecdysozoa</taxon>
        <taxon>Arthropoda</taxon>
        <taxon>Hexapoda</taxon>
        <taxon>Insecta</taxon>
        <taxon>Pterygota</taxon>
        <taxon>Neoptera</taxon>
        <taxon>Endopterygota</taxon>
        <taxon>Lepidoptera</taxon>
        <taxon>Glossata</taxon>
        <taxon>Ditrysia</taxon>
        <taxon>Tineoidea</taxon>
        <taxon>Psychidae</taxon>
        <taxon>Oiketicinae</taxon>
        <taxon>Eumeta</taxon>
    </lineage>
</organism>